<dbReference type="Pfam" id="PF02368">
    <property type="entry name" value="Big_2"/>
    <property type="match status" value="1"/>
</dbReference>
<dbReference type="InterPro" id="IPR014044">
    <property type="entry name" value="CAP_dom"/>
</dbReference>
<feature type="signal peptide" evidence="2">
    <location>
        <begin position="1"/>
        <end position="31"/>
    </location>
</feature>
<dbReference type="InterPro" id="IPR003343">
    <property type="entry name" value="Big_2"/>
</dbReference>
<dbReference type="InterPro" id="IPR017868">
    <property type="entry name" value="Filamin/ABP280_repeat-like"/>
</dbReference>
<evidence type="ECO:0000256" key="1">
    <source>
        <dbReference type="SAM" id="MobiDB-lite"/>
    </source>
</evidence>
<dbReference type="Pfam" id="PF00188">
    <property type="entry name" value="CAP"/>
    <property type="match status" value="1"/>
</dbReference>
<dbReference type="Gene3D" id="3.40.33.10">
    <property type="entry name" value="CAP"/>
    <property type="match status" value="1"/>
</dbReference>
<dbReference type="CDD" id="cd05379">
    <property type="entry name" value="CAP_bacterial"/>
    <property type="match status" value="1"/>
</dbReference>
<evidence type="ECO:0000259" key="3">
    <source>
        <dbReference type="Pfam" id="PF00188"/>
    </source>
</evidence>
<dbReference type="EMBL" id="CP034183">
    <property type="protein sequence ID" value="AZI42550.1"/>
    <property type="molecule type" value="Genomic_DNA"/>
</dbReference>
<evidence type="ECO:0000313" key="6">
    <source>
        <dbReference type="Proteomes" id="UP000276417"/>
    </source>
</evidence>
<dbReference type="PANTHER" id="PTHR31157:SF1">
    <property type="entry name" value="SCP DOMAIN-CONTAINING PROTEIN"/>
    <property type="match status" value="1"/>
</dbReference>
<feature type="domain" description="BIG2" evidence="4">
    <location>
        <begin position="74"/>
        <end position="127"/>
    </location>
</feature>
<name>A0A3G8YC92_9DEIO</name>
<dbReference type="KEGG" id="dph:EHF33_07160"/>
<evidence type="ECO:0000313" key="5">
    <source>
        <dbReference type="EMBL" id="AZI42550.1"/>
    </source>
</evidence>
<dbReference type="AlphaFoldDB" id="A0A3G8YC92"/>
<proteinExistence type="predicted"/>
<feature type="chain" id="PRO_5018036908" description="SCP domain-containing protein" evidence="2">
    <location>
        <begin position="32"/>
        <end position="294"/>
    </location>
</feature>
<keyword evidence="2" id="KW-0732">Signal</keyword>
<reference evidence="5 6" key="1">
    <citation type="submission" date="2018-11" db="EMBL/GenBank/DDBJ databases">
        <title>Deinococcus shelandsis sp. nov., isolated from South Shetland Islands soil of Antarctica.</title>
        <authorList>
            <person name="Tian J."/>
        </authorList>
    </citation>
    <scope>NUCLEOTIDE SEQUENCE [LARGE SCALE GENOMIC DNA]</scope>
    <source>
        <strain evidence="5 6">S14-83T</strain>
    </source>
</reference>
<dbReference type="PROSITE" id="PS50194">
    <property type="entry name" value="FILAMIN_REPEAT"/>
    <property type="match status" value="1"/>
</dbReference>
<protein>
    <recommendedName>
        <fullName evidence="7">SCP domain-containing protein</fullName>
    </recommendedName>
</protein>
<organism evidence="5 6">
    <name type="scientific">Deinococcus psychrotolerans</name>
    <dbReference type="NCBI Taxonomy" id="2489213"/>
    <lineage>
        <taxon>Bacteria</taxon>
        <taxon>Thermotogati</taxon>
        <taxon>Deinococcota</taxon>
        <taxon>Deinococci</taxon>
        <taxon>Deinococcales</taxon>
        <taxon>Deinococcaceae</taxon>
        <taxon>Deinococcus</taxon>
    </lineage>
</organism>
<dbReference type="OrthoDB" id="9783944at2"/>
<dbReference type="Proteomes" id="UP000276417">
    <property type="component" value="Chromosome 1"/>
</dbReference>
<dbReference type="SUPFAM" id="SSF55797">
    <property type="entry name" value="PR-1-like"/>
    <property type="match status" value="1"/>
</dbReference>
<dbReference type="PANTHER" id="PTHR31157">
    <property type="entry name" value="SCP DOMAIN-CONTAINING PROTEIN"/>
    <property type="match status" value="1"/>
</dbReference>
<dbReference type="Gene3D" id="2.60.40.1080">
    <property type="match status" value="1"/>
</dbReference>
<gene>
    <name evidence="5" type="ORF">EHF33_07160</name>
</gene>
<evidence type="ECO:0008006" key="7">
    <source>
        <dbReference type="Google" id="ProtNLM"/>
    </source>
</evidence>
<evidence type="ECO:0000259" key="4">
    <source>
        <dbReference type="Pfam" id="PF02368"/>
    </source>
</evidence>
<dbReference type="InterPro" id="IPR008964">
    <property type="entry name" value="Invasin/intimin_cell_adhesion"/>
</dbReference>
<feature type="domain" description="SCP" evidence="3">
    <location>
        <begin position="166"/>
        <end position="290"/>
    </location>
</feature>
<dbReference type="InterPro" id="IPR035940">
    <property type="entry name" value="CAP_sf"/>
</dbReference>
<feature type="region of interest" description="Disordered" evidence="1">
    <location>
        <begin position="35"/>
        <end position="62"/>
    </location>
</feature>
<sequence length="294" mass="29806">MTPCLNAGMPSTHLWRSAAFLGLALSLAACSTLPTPRTPSSQAGASQANLPQVSSQLTPSPSKVQALGLGSSSTMVVSQTQTFTVYVGGKPAAPGQLTWTTTNAGVVSVTQGGTVTATGAGSATVRAALTASPSAFLDFPVTVNAAGAPTPTPPPTTSAYAQRVLQLTNAARSTARTCGSVSLPAVPALSLSAQLTASAQGHASDMAALNYFSHTSQDGRTFDQRVSNAGYLWGSVGENIAAGQPTPEAVVAGWLASPGHCTNLMNARFTQIGVGYAQGGSYGSYWVQDFGRPR</sequence>
<dbReference type="SUPFAM" id="SSF49373">
    <property type="entry name" value="Invasin/intimin cell-adhesion fragments"/>
    <property type="match status" value="1"/>
</dbReference>
<evidence type="ECO:0000256" key="2">
    <source>
        <dbReference type="SAM" id="SignalP"/>
    </source>
</evidence>
<keyword evidence="6" id="KW-1185">Reference proteome</keyword>
<accession>A0A3G8YC92</accession>